<gene>
    <name evidence="5" type="ORF">L5515_017110</name>
</gene>
<keyword evidence="1" id="KW-0808">Transferase</keyword>
<dbReference type="PRINTS" id="PR00094">
    <property type="entry name" value="ADENYLTKNASE"/>
</dbReference>
<dbReference type="InterPro" id="IPR027417">
    <property type="entry name" value="P-loop_NTPase"/>
</dbReference>
<dbReference type="Pfam" id="PF00406">
    <property type="entry name" value="ADK"/>
    <property type="match status" value="2"/>
</dbReference>
<dbReference type="AlphaFoldDB" id="A0AAE9FEP3"/>
<dbReference type="HAMAP" id="MF_00235">
    <property type="entry name" value="Adenylate_kinase_Adk"/>
    <property type="match status" value="1"/>
</dbReference>
<feature type="compositionally biased region" description="Basic and acidic residues" evidence="4">
    <location>
        <begin position="464"/>
        <end position="481"/>
    </location>
</feature>
<dbReference type="GO" id="GO:0019205">
    <property type="term" value="F:nucleobase-containing compound kinase activity"/>
    <property type="evidence" value="ECO:0007669"/>
    <property type="project" value="InterPro"/>
</dbReference>
<proteinExistence type="inferred from homology"/>
<keyword evidence="3" id="KW-0418">Kinase</keyword>
<feature type="region of interest" description="Disordered" evidence="4">
    <location>
        <begin position="421"/>
        <end position="515"/>
    </location>
</feature>
<organism evidence="5 6">
    <name type="scientific">Caenorhabditis briggsae</name>
    <dbReference type="NCBI Taxonomy" id="6238"/>
    <lineage>
        <taxon>Eukaryota</taxon>
        <taxon>Metazoa</taxon>
        <taxon>Ecdysozoa</taxon>
        <taxon>Nematoda</taxon>
        <taxon>Chromadorea</taxon>
        <taxon>Rhabditida</taxon>
        <taxon>Rhabditina</taxon>
        <taxon>Rhabditomorpha</taxon>
        <taxon>Rhabditoidea</taxon>
        <taxon>Rhabditidae</taxon>
        <taxon>Peloderinae</taxon>
        <taxon>Caenorhabditis</taxon>
    </lineage>
</organism>
<evidence type="ECO:0000256" key="1">
    <source>
        <dbReference type="ARBA" id="ARBA00022679"/>
    </source>
</evidence>
<keyword evidence="2" id="KW-0547">Nucleotide-binding</keyword>
<evidence type="ECO:0000256" key="3">
    <source>
        <dbReference type="ARBA" id="ARBA00022777"/>
    </source>
</evidence>
<accession>A0AAE9FEP3</accession>
<dbReference type="PANTHER" id="PTHR23359">
    <property type="entry name" value="NUCLEOTIDE KINASE"/>
    <property type="match status" value="1"/>
</dbReference>
<dbReference type="SUPFAM" id="SSF47391">
    <property type="entry name" value="Dimerization-anchoring domain of cAMP-dependent PK regulatory subunit"/>
    <property type="match status" value="1"/>
</dbReference>
<feature type="region of interest" description="Disordered" evidence="4">
    <location>
        <begin position="126"/>
        <end position="145"/>
    </location>
</feature>
<dbReference type="InterPro" id="IPR000850">
    <property type="entry name" value="Adenylat/UMP-CMP_kin"/>
</dbReference>
<feature type="compositionally biased region" description="Basic and acidic residues" evidence="4">
    <location>
        <begin position="135"/>
        <end position="145"/>
    </location>
</feature>
<evidence type="ECO:0000256" key="4">
    <source>
        <dbReference type="SAM" id="MobiDB-lite"/>
    </source>
</evidence>
<sequence length="748" mass="82921">MHKPSAARQYLQQKKIPQLFEGLMTGLIYTRPDDAVKFLEDCIVKIRTTPGIEMRWDMFLGPEAGTTTKNYPPGSPYLDEKPTPPVPKKRTPKSQEPPPATAETTQAEVITNAIEEQGEEVNDIISREPSGTNTVEHRTPEPRVHSEEDMVIHRVPSVTRAAEVAKIPDVPIILFMGGPGGGKTRHAARVADSLADSGLVHLCMPDVIRTALGKYKDKYQEWKDANDLYMRGELIPNELALNLLKAEMGRFPDALGFFLEGYPREARQVEDFERQVKSVNMALILDYDERTLRDHMERRGLGMEIIDQKIKEFKQKTLPSAKYFDDQKLLHLIPGEKDDQVIYEKMRGLVLKAMETGVPVLAALPPMGAERSHLISPQAAEPVVPSPIMAESELANMSLDTNVVNHESINHDLSTSAIREPRSVAQPPPHSSGSGAPNGDVEPHAPDTPAVQTPDESRATSTAKSRESARKEITATPDRRAAPTITVPQLNLPRENDRTPTGESAKNHSSNGTLDSASVAELGEPVGLPNNAPVILVLGAPGSQKNDISRRIAQKYDGFTMLSMGEILRKKINNEKNDEMWEKVATKMNKGDAIPTKLCRQVLYEELHSRGSSNWGYVIEGYPKSPDQLVDLEHALQRTDLAILIDCTEQFCVEVINRRGQENKRSDDDPEAVRARMEYFKKNTLPMLKTLDDKGKLRVVDGDADPDTVFKEVVQVIDRSLFIEDDGDGTSLGDSKKGTLNSSLNSSH</sequence>
<feature type="region of interest" description="Disordered" evidence="4">
    <location>
        <begin position="728"/>
        <end position="748"/>
    </location>
</feature>
<feature type="compositionally biased region" description="Polar residues" evidence="4">
    <location>
        <begin position="501"/>
        <end position="515"/>
    </location>
</feature>
<dbReference type="CDD" id="cd01428">
    <property type="entry name" value="ADK"/>
    <property type="match status" value="2"/>
</dbReference>
<evidence type="ECO:0000313" key="5">
    <source>
        <dbReference type="EMBL" id="UMM40500.1"/>
    </source>
</evidence>
<dbReference type="Gene3D" id="3.40.50.300">
    <property type="entry name" value="P-loop containing nucleotide triphosphate hydrolases"/>
    <property type="match status" value="2"/>
</dbReference>
<evidence type="ECO:0008006" key="7">
    <source>
        <dbReference type="Google" id="ProtNLM"/>
    </source>
</evidence>
<name>A0AAE9FEP3_CAEBR</name>
<dbReference type="Proteomes" id="UP000829354">
    <property type="component" value="Chromosome X"/>
</dbReference>
<evidence type="ECO:0000256" key="2">
    <source>
        <dbReference type="ARBA" id="ARBA00022741"/>
    </source>
</evidence>
<evidence type="ECO:0000313" key="6">
    <source>
        <dbReference type="Proteomes" id="UP000829354"/>
    </source>
</evidence>
<dbReference type="GO" id="GO:0006139">
    <property type="term" value="P:nucleobase-containing compound metabolic process"/>
    <property type="evidence" value="ECO:0007669"/>
    <property type="project" value="InterPro"/>
</dbReference>
<dbReference type="EMBL" id="CP092625">
    <property type="protein sequence ID" value="UMM40500.1"/>
    <property type="molecule type" value="Genomic_DNA"/>
</dbReference>
<reference evidence="5 6" key="1">
    <citation type="submission" date="2022-04" db="EMBL/GenBank/DDBJ databases">
        <title>Chromosome-level reference genomes for two strains of Caenorhabditis briggsae: an improved platform for comparative genomics.</title>
        <authorList>
            <person name="Stevens L."/>
            <person name="Andersen E."/>
        </authorList>
    </citation>
    <scope>NUCLEOTIDE SEQUENCE [LARGE SCALE GENOMIC DNA]</scope>
    <source>
        <strain evidence="5">VX34</strain>
        <tissue evidence="5">Whole-organism</tissue>
    </source>
</reference>
<feature type="region of interest" description="Disordered" evidence="4">
    <location>
        <begin position="65"/>
        <end position="106"/>
    </location>
</feature>
<dbReference type="SUPFAM" id="SSF52540">
    <property type="entry name" value="P-loop containing nucleoside triphosphate hydrolases"/>
    <property type="match status" value="2"/>
</dbReference>
<keyword evidence="6" id="KW-1185">Reference proteome</keyword>
<dbReference type="GO" id="GO:0005524">
    <property type="term" value="F:ATP binding"/>
    <property type="evidence" value="ECO:0007669"/>
    <property type="project" value="InterPro"/>
</dbReference>
<feature type="compositionally biased region" description="Polar residues" evidence="4">
    <location>
        <begin position="738"/>
        <end position="748"/>
    </location>
</feature>
<protein>
    <recommendedName>
        <fullName evidence="7">Adenylate kinase isoenzyme 5</fullName>
    </recommendedName>
</protein>
<dbReference type="CDD" id="cd22978">
    <property type="entry name" value="DD_AK5"/>
    <property type="match status" value="1"/>
</dbReference>